<comment type="similarity">
    <text evidence="9">Belongs to the TatB family.</text>
</comment>
<evidence type="ECO:0000256" key="10">
    <source>
        <dbReference type="SAM" id="MobiDB-lite"/>
    </source>
</evidence>
<feature type="compositionally biased region" description="Basic and acidic residues" evidence="10">
    <location>
        <begin position="108"/>
        <end position="122"/>
    </location>
</feature>
<dbReference type="Proteomes" id="UP001652564">
    <property type="component" value="Unassembled WGS sequence"/>
</dbReference>
<dbReference type="PANTHER" id="PTHR33162">
    <property type="entry name" value="SEC-INDEPENDENT PROTEIN TRANSLOCASE PROTEIN TATA, CHLOROPLASTIC"/>
    <property type="match status" value="1"/>
</dbReference>
<comment type="caution">
    <text evidence="12">The sequence shown here is derived from an EMBL/GenBank/DDBJ whole genome shotgun (WGS) entry which is preliminary data.</text>
</comment>
<evidence type="ECO:0000256" key="7">
    <source>
        <dbReference type="ARBA" id="ARBA00023010"/>
    </source>
</evidence>
<dbReference type="InterPro" id="IPR003369">
    <property type="entry name" value="TatA/B/E"/>
</dbReference>
<keyword evidence="8 9" id="KW-0472">Membrane</keyword>
<evidence type="ECO:0000313" key="12">
    <source>
        <dbReference type="EMBL" id="MCV2870980.1"/>
    </source>
</evidence>
<dbReference type="Pfam" id="PF02416">
    <property type="entry name" value="TatA_B_E"/>
    <property type="match status" value="1"/>
</dbReference>
<name>A0ABT2ZIM1_9RHOB</name>
<comment type="function">
    <text evidence="9">Part of the twin-arginine translocation (Tat) system that transports large folded proteins containing a characteristic twin-arginine motif in their signal peptide across membranes. Together with TatC, TatB is part of a receptor directly interacting with Tat signal peptides. TatB may form an oligomeric binding site that transiently accommodates folded Tat precursor proteins before their translocation.</text>
</comment>
<organism evidence="12 13">
    <name type="scientific">Albidovulum litorale</name>
    <dbReference type="NCBI Taxonomy" id="2984134"/>
    <lineage>
        <taxon>Bacteria</taxon>
        <taxon>Pseudomonadati</taxon>
        <taxon>Pseudomonadota</taxon>
        <taxon>Alphaproteobacteria</taxon>
        <taxon>Rhodobacterales</taxon>
        <taxon>Paracoccaceae</taxon>
        <taxon>Albidovulum</taxon>
    </lineage>
</organism>
<keyword evidence="7 9" id="KW-0811">Translocation</keyword>
<evidence type="ECO:0000313" key="13">
    <source>
        <dbReference type="Proteomes" id="UP001652564"/>
    </source>
</evidence>
<reference evidence="12 13" key="1">
    <citation type="submission" date="2022-10" db="EMBL/GenBank/DDBJ databases">
        <title>Defluviimonas sp. nov., isolated from ocean surface sediments.</title>
        <authorList>
            <person name="He W."/>
            <person name="Wang L."/>
            <person name="Zhang D.-F."/>
        </authorList>
    </citation>
    <scope>NUCLEOTIDE SEQUENCE [LARGE SCALE GENOMIC DNA]</scope>
    <source>
        <strain evidence="12 13">WL0050</strain>
    </source>
</reference>
<dbReference type="PRINTS" id="PR01506">
    <property type="entry name" value="TATBPROTEIN"/>
</dbReference>
<evidence type="ECO:0000256" key="9">
    <source>
        <dbReference type="HAMAP-Rule" id="MF_00237"/>
    </source>
</evidence>
<comment type="subcellular location">
    <subcellularLocation>
        <location evidence="9">Cell membrane</location>
        <topology evidence="9">Single-pass membrane protein</topology>
    </subcellularLocation>
    <subcellularLocation>
        <location evidence="1">Membrane</location>
        <topology evidence="1">Single-pass membrane protein</topology>
    </subcellularLocation>
</comment>
<keyword evidence="3 9" id="KW-1003">Cell membrane</keyword>
<evidence type="ECO:0000256" key="3">
    <source>
        <dbReference type="ARBA" id="ARBA00022475"/>
    </source>
</evidence>
<dbReference type="RefSeq" id="WP_263738173.1">
    <property type="nucleotide sequence ID" value="NZ_JAOWKZ010000001.1"/>
</dbReference>
<dbReference type="NCBIfam" id="TIGR01410">
    <property type="entry name" value="tatB"/>
    <property type="match status" value="1"/>
</dbReference>
<evidence type="ECO:0000256" key="5">
    <source>
        <dbReference type="ARBA" id="ARBA00022927"/>
    </source>
</evidence>
<gene>
    <name evidence="9 12" type="primary">tatB</name>
    <name evidence="12" type="ORF">OEZ71_01595</name>
</gene>
<feature type="transmembrane region" description="Helical" evidence="11">
    <location>
        <begin position="6"/>
        <end position="25"/>
    </location>
</feature>
<evidence type="ECO:0000256" key="2">
    <source>
        <dbReference type="ARBA" id="ARBA00022448"/>
    </source>
</evidence>
<feature type="region of interest" description="Disordered" evidence="10">
    <location>
        <begin position="88"/>
        <end position="189"/>
    </location>
</feature>
<dbReference type="PANTHER" id="PTHR33162:SF1">
    <property type="entry name" value="SEC-INDEPENDENT PROTEIN TRANSLOCASE PROTEIN TATA, CHLOROPLASTIC"/>
    <property type="match status" value="1"/>
</dbReference>
<evidence type="ECO:0000256" key="11">
    <source>
        <dbReference type="SAM" id="Phobius"/>
    </source>
</evidence>
<keyword evidence="2 9" id="KW-0813">Transport</keyword>
<dbReference type="Gene3D" id="1.20.5.3310">
    <property type="match status" value="1"/>
</dbReference>
<evidence type="ECO:0000256" key="8">
    <source>
        <dbReference type="ARBA" id="ARBA00023136"/>
    </source>
</evidence>
<comment type="subunit">
    <text evidence="9">The Tat system comprises two distinct complexes: a TatABC complex, containing multiple copies of TatA, TatB and TatC subunits, and a separate TatA complex, containing only TatA subunits. Substrates initially bind to the TatABC complex, which probably triggers association of the separate TatA complex to form the active translocon.</text>
</comment>
<sequence length="189" mass="19730">MFDIGWSELLLIGIVALIVVGPKDLPGMFRTLGRFTAKARAMGREFQRAMDDAAKETGVKETADELKAMTSKKNLGLDALDKAASKFEKWDPAKGSTTPKGPATQALADKKAAEAAERKAKLAESQAAKAPEAKPELAPKPEPATPATKPAAKKPATKTSAKAAPAKKPSATKKSAAAKPKTPAKKGEA</sequence>
<dbReference type="EMBL" id="JAOWKZ010000001">
    <property type="protein sequence ID" value="MCV2870980.1"/>
    <property type="molecule type" value="Genomic_DNA"/>
</dbReference>
<protein>
    <recommendedName>
        <fullName evidence="9">Sec-independent protein translocase protein TatB</fullName>
    </recommendedName>
</protein>
<evidence type="ECO:0000256" key="4">
    <source>
        <dbReference type="ARBA" id="ARBA00022692"/>
    </source>
</evidence>
<accession>A0ABT2ZIM1</accession>
<keyword evidence="5 9" id="KW-0653">Protein transport</keyword>
<evidence type="ECO:0000256" key="1">
    <source>
        <dbReference type="ARBA" id="ARBA00004167"/>
    </source>
</evidence>
<proteinExistence type="inferred from homology"/>
<keyword evidence="13" id="KW-1185">Reference proteome</keyword>
<feature type="compositionally biased region" description="Low complexity" evidence="10">
    <location>
        <begin position="157"/>
        <end position="181"/>
    </location>
</feature>
<keyword evidence="4 9" id="KW-0812">Transmembrane</keyword>
<dbReference type="HAMAP" id="MF_00237">
    <property type="entry name" value="TatB"/>
    <property type="match status" value="1"/>
</dbReference>
<keyword evidence="6 9" id="KW-1133">Transmembrane helix</keyword>
<evidence type="ECO:0000256" key="6">
    <source>
        <dbReference type="ARBA" id="ARBA00022989"/>
    </source>
</evidence>
<dbReference type="InterPro" id="IPR018448">
    <property type="entry name" value="TatB"/>
</dbReference>